<evidence type="ECO:0000313" key="4">
    <source>
        <dbReference type="EMBL" id="VFK76554.1"/>
    </source>
</evidence>
<dbReference type="EMBL" id="CAADFQ010000036">
    <property type="protein sequence ID" value="VFK32803.1"/>
    <property type="molecule type" value="Genomic_DNA"/>
</dbReference>
<evidence type="ECO:0000313" key="3">
    <source>
        <dbReference type="EMBL" id="VFK32803.1"/>
    </source>
</evidence>
<dbReference type="InterPro" id="IPR019734">
    <property type="entry name" value="TPR_rpt"/>
</dbReference>
<reference evidence="4" key="1">
    <citation type="submission" date="2019-02" db="EMBL/GenBank/DDBJ databases">
        <authorList>
            <person name="Gruber-Vodicka R. H."/>
            <person name="Seah K. B. B."/>
        </authorList>
    </citation>
    <scope>NUCLEOTIDE SEQUENCE</scope>
    <source>
        <strain evidence="2">BECK_BZ197</strain>
        <strain evidence="4">BECK_BZ198</strain>
        <strain evidence="3">BECK_BZ199</strain>
    </source>
</reference>
<dbReference type="PANTHER" id="PTHR47691:SF3">
    <property type="entry name" value="HTH-TYPE TRANSCRIPTIONAL REGULATOR RV0890C-RELATED"/>
    <property type="match status" value="1"/>
</dbReference>
<dbReference type="InterPro" id="IPR011990">
    <property type="entry name" value="TPR-like_helical_dom_sf"/>
</dbReference>
<name>A0A451BE43_9GAMM</name>
<dbReference type="SMART" id="SM00028">
    <property type="entry name" value="TPR"/>
    <property type="match status" value="4"/>
</dbReference>
<dbReference type="Pfam" id="PF13424">
    <property type="entry name" value="TPR_12"/>
    <property type="match status" value="1"/>
</dbReference>
<dbReference type="EMBL" id="CAADFO010000058">
    <property type="protein sequence ID" value="VFK30020.1"/>
    <property type="molecule type" value="Genomic_DNA"/>
</dbReference>
<proteinExistence type="predicted"/>
<feature type="coiled-coil region" evidence="1">
    <location>
        <begin position="486"/>
        <end position="513"/>
    </location>
</feature>
<evidence type="ECO:0000256" key="1">
    <source>
        <dbReference type="SAM" id="Coils"/>
    </source>
</evidence>
<keyword evidence="1" id="KW-0175">Coiled coil</keyword>
<dbReference type="SUPFAM" id="SSF48452">
    <property type="entry name" value="TPR-like"/>
    <property type="match status" value="2"/>
</dbReference>
<dbReference type="InterPro" id="IPR027417">
    <property type="entry name" value="P-loop_NTPase"/>
</dbReference>
<organism evidence="4">
    <name type="scientific">Candidatus Kentrum sp. MB</name>
    <dbReference type="NCBI Taxonomy" id="2138164"/>
    <lineage>
        <taxon>Bacteria</taxon>
        <taxon>Pseudomonadati</taxon>
        <taxon>Pseudomonadota</taxon>
        <taxon>Gammaproteobacteria</taxon>
        <taxon>Candidatus Kentrum</taxon>
    </lineage>
</organism>
<sequence length="610" mass="67768">MLLDNVEWALRVDPHGTRSTIKALHDYTKHVRLLATSRQRIGLPGLEATVRVNPLTHDDAEELLQNLLTTNAVIIKKTDSDTLRDLLALFDGLPLAIILGSATIADSGIGTFLNEWKNAKTALLEIPGVPLESQDSLSSVSFSITLSLSDLMETQLDCLGGLALFPAGLTWEMGNKLYGTPEFGQAVRVLVAKSLAYEANGRIKILVPVREYVLGIVSHDSIRRIANRALSLFGQLVADKAPAIFRRGGRMALHQLTDEMPNINYILGKQIEWAKTTSENVDAITNLVLALAPYYRVKGFYDEASIHFQRAGKLRNLTEYDEELAHICRATSRLQEARSFYGLAIEQYRNIGNRTGESICLRRLADVLRMQGKYDKASESVQKAREILNGDDILGTADCIETLADIQRMRGDDKQSLSGYQQALSLYRNIGAELGVANCLKNICQVKLLAGDREEAAQYILESLSLCREIGDLEGMGNANLFIARLELASGKYDTVEDKLEEARRQFSDIDGKLGLAIADYLQGCLDLLRGKREGARVLLGQARRGFEETNVRLNMCLADAAMELTSKDQKMLSASIAHEFERLTGRKLRPEYIHHWPLEVRGSVLHQLS</sequence>
<dbReference type="PANTHER" id="PTHR47691">
    <property type="entry name" value="REGULATOR-RELATED"/>
    <property type="match status" value="1"/>
</dbReference>
<dbReference type="EMBL" id="CAADGH010000062">
    <property type="protein sequence ID" value="VFK76554.1"/>
    <property type="molecule type" value="Genomic_DNA"/>
</dbReference>
<dbReference type="SUPFAM" id="SSF52540">
    <property type="entry name" value="P-loop containing nucleoside triphosphate hydrolases"/>
    <property type="match status" value="1"/>
</dbReference>
<gene>
    <name evidence="2" type="ORF">BECKMB1821G_GA0114241_10582</name>
    <name evidence="4" type="ORF">BECKMB1821H_GA0114242_106220</name>
    <name evidence="3" type="ORF">BECKMB1821I_GA0114274_103633</name>
</gene>
<accession>A0A451BE43</accession>
<protein>
    <submittedName>
        <fullName evidence="4">Tetratricopeptide repeat-containing protein</fullName>
    </submittedName>
</protein>
<dbReference type="AlphaFoldDB" id="A0A451BE43"/>
<evidence type="ECO:0000313" key="2">
    <source>
        <dbReference type="EMBL" id="VFK30020.1"/>
    </source>
</evidence>
<dbReference type="Gene3D" id="1.25.40.10">
    <property type="entry name" value="Tetratricopeptide repeat domain"/>
    <property type="match status" value="1"/>
</dbReference>